<keyword evidence="3" id="KW-1185">Reference proteome</keyword>
<sequence>MAITKAFLCKKSLQLIAVMAESLCVGSFFVLVVLVCGILAARFRSMPAMLRLLFGASIAMFIISAAHLGLVIQELSLRRPPPENWRAQVILTMIQFVIGEIVLIWRLWVVWGRKYWTVIGPALLTLVAAGLSLNLLSSRNTFFNVVPVALIVANTSICTSLIAGRIWYVHYRVRNVTELSWNALRPTWWRGAVALVIESGVLYTATQVVSLVLHYKKSVALPILLDLQVPLIGIIPTLVIVLVHYELPDNVSNNQDNRPTVGTQKMEFENGAGTLDYHYGLKQSDSSRSHYQRHSGITAI</sequence>
<dbReference type="InParanoid" id="A0A369K4T0"/>
<gene>
    <name evidence="2" type="ORF">Hypma_003246</name>
</gene>
<accession>A0A369K4T0</accession>
<reference evidence="2" key="1">
    <citation type="submission" date="2018-04" db="EMBL/GenBank/DDBJ databases">
        <title>Whole genome sequencing of Hypsizygus marmoreus.</title>
        <authorList>
            <person name="Choi I.-G."/>
            <person name="Min B."/>
            <person name="Kim J.-G."/>
            <person name="Kim S."/>
            <person name="Oh Y.-L."/>
            <person name="Kong W.-S."/>
            <person name="Park H."/>
            <person name="Jeong J."/>
            <person name="Song E.-S."/>
        </authorList>
    </citation>
    <scope>NUCLEOTIDE SEQUENCE [LARGE SCALE GENOMIC DNA]</scope>
    <source>
        <strain evidence="2">51987-8</strain>
    </source>
</reference>
<evidence type="ECO:0000256" key="1">
    <source>
        <dbReference type="SAM" id="Phobius"/>
    </source>
</evidence>
<protein>
    <submittedName>
        <fullName evidence="2">Uncharacterized protein</fullName>
    </submittedName>
</protein>
<evidence type="ECO:0000313" key="3">
    <source>
        <dbReference type="Proteomes" id="UP000076154"/>
    </source>
</evidence>
<feature type="transmembrane region" description="Helical" evidence="1">
    <location>
        <begin position="115"/>
        <end position="136"/>
    </location>
</feature>
<feature type="transmembrane region" description="Helical" evidence="1">
    <location>
        <begin position="188"/>
        <end position="213"/>
    </location>
</feature>
<keyword evidence="1" id="KW-0812">Transmembrane</keyword>
<evidence type="ECO:0000313" key="2">
    <source>
        <dbReference type="EMBL" id="RDB27777.1"/>
    </source>
</evidence>
<feature type="transmembrane region" description="Helical" evidence="1">
    <location>
        <begin position="225"/>
        <end position="245"/>
    </location>
</feature>
<feature type="transmembrane region" description="Helical" evidence="1">
    <location>
        <begin position="12"/>
        <end position="40"/>
    </location>
</feature>
<dbReference type="Proteomes" id="UP000076154">
    <property type="component" value="Unassembled WGS sequence"/>
</dbReference>
<keyword evidence="1" id="KW-0472">Membrane</keyword>
<dbReference type="EMBL" id="LUEZ02000014">
    <property type="protein sequence ID" value="RDB27777.1"/>
    <property type="molecule type" value="Genomic_DNA"/>
</dbReference>
<dbReference type="OrthoDB" id="3250682at2759"/>
<feature type="transmembrane region" description="Helical" evidence="1">
    <location>
        <begin position="52"/>
        <end position="77"/>
    </location>
</feature>
<name>A0A369K4T0_HYPMA</name>
<feature type="transmembrane region" description="Helical" evidence="1">
    <location>
        <begin position="148"/>
        <end position="168"/>
    </location>
</feature>
<organism evidence="2 3">
    <name type="scientific">Hypsizygus marmoreus</name>
    <name type="common">White beech mushroom</name>
    <name type="synonym">Agaricus marmoreus</name>
    <dbReference type="NCBI Taxonomy" id="39966"/>
    <lineage>
        <taxon>Eukaryota</taxon>
        <taxon>Fungi</taxon>
        <taxon>Dikarya</taxon>
        <taxon>Basidiomycota</taxon>
        <taxon>Agaricomycotina</taxon>
        <taxon>Agaricomycetes</taxon>
        <taxon>Agaricomycetidae</taxon>
        <taxon>Agaricales</taxon>
        <taxon>Tricholomatineae</taxon>
        <taxon>Lyophyllaceae</taxon>
        <taxon>Hypsizygus</taxon>
    </lineage>
</organism>
<proteinExistence type="predicted"/>
<comment type="caution">
    <text evidence="2">The sequence shown here is derived from an EMBL/GenBank/DDBJ whole genome shotgun (WGS) entry which is preliminary data.</text>
</comment>
<feature type="transmembrane region" description="Helical" evidence="1">
    <location>
        <begin position="89"/>
        <end position="109"/>
    </location>
</feature>
<keyword evidence="1" id="KW-1133">Transmembrane helix</keyword>
<dbReference type="AlphaFoldDB" id="A0A369K4T0"/>